<dbReference type="EMBL" id="BMJI01000004">
    <property type="protein sequence ID" value="GGC86416.1"/>
    <property type="molecule type" value="Genomic_DNA"/>
</dbReference>
<feature type="binding site" evidence="4">
    <location>
        <position position="197"/>
    </location>
    <ligand>
        <name>1D-myo-inositol 2-(L-cysteinylamino)-2-deoxy-alpha-D-glucopyranoside</name>
        <dbReference type="ChEBI" id="CHEBI:58887"/>
    </ligand>
</feature>
<feature type="domain" description="N-acetyltransferase" evidence="5">
    <location>
        <begin position="171"/>
        <end position="326"/>
    </location>
</feature>
<keyword evidence="2 4" id="KW-0677">Repeat</keyword>
<dbReference type="InterPro" id="IPR050832">
    <property type="entry name" value="Bact_Acetyltransf"/>
</dbReference>
<evidence type="ECO:0000259" key="5">
    <source>
        <dbReference type="PROSITE" id="PS51186"/>
    </source>
</evidence>
<comment type="caution">
    <text evidence="4">Lacks conserved residue(s) required for the propagation of feature annotation.</text>
</comment>
<dbReference type="NCBIfam" id="TIGR03448">
    <property type="entry name" value="mycothiol_MshD"/>
    <property type="match status" value="1"/>
</dbReference>
<feature type="binding site" evidence="4">
    <location>
        <position position="252"/>
    </location>
    <ligand>
        <name>1D-myo-inositol 2-(L-cysteinylamino)-2-deoxy-alpha-D-glucopyranoside</name>
        <dbReference type="ChEBI" id="CHEBI:58887"/>
    </ligand>
</feature>
<comment type="similarity">
    <text evidence="4">Belongs to the acetyltransferase family. MshD subfamily.</text>
</comment>
<evidence type="ECO:0000256" key="3">
    <source>
        <dbReference type="ARBA" id="ARBA00023315"/>
    </source>
</evidence>
<dbReference type="Pfam" id="PF00583">
    <property type="entry name" value="Acetyltransf_1"/>
    <property type="match status" value="1"/>
</dbReference>
<dbReference type="PIRSF" id="PIRSF021524">
    <property type="entry name" value="MSH_acetyltransferase"/>
    <property type="match status" value="1"/>
</dbReference>
<organism evidence="6 7">
    <name type="scientific">Tersicoccus solisilvae</name>
    <dbReference type="NCBI Taxonomy" id="1882339"/>
    <lineage>
        <taxon>Bacteria</taxon>
        <taxon>Bacillati</taxon>
        <taxon>Actinomycetota</taxon>
        <taxon>Actinomycetes</taxon>
        <taxon>Micrococcales</taxon>
        <taxon>Micrococcaceae</taxon>
        <taxon>Tersicoccus</taxon>
    </lineage>
</organism>
<dbReference type="CDD" id="cd04301">
    <property type="entry name" value="NAT_SF"/>
    <property type="match status" value="1"/>
</dbReference>
<feature type="binding site" evidence="4">
    <location>
        <begin position="263"/>
        <end position="269"/>
    </location>
    <ligand>
        <name>acetyl-CoA</name>
        <dbReference type="ChEBI" id="CHEBI:57288"/>
        <label>2</label>
    </ligand>
</feature>
<feature type="binding site" evidence="4">
    <location>
        <position position="41"/>
    </location>
    <ligand>
        <name>1D-myo-inositol 2-(L-cysteinylamino)-2-deoxy-alpha-D-glucopyranoside</name>
        <dbReference type="ChEBI" id="CHEBI:58887"/>
    </ligand>
</feature>
<dbReference type="Proteomes" id="UP000597761">
    <property type="component" value="Unassembled WGS sequence"/>
</dbReference>
<sequence length="326" mass="34153">MSTPRWQIDTVRSRPTDATLAQLGSLAGTARSTDGHPPFSDQTLVSLRGGDADGRRVTTLLARERDRADAAAAPVGAAVLVADGDGAPLLELVVAPRHRRAGAASALLAAAAALPETRDAGVRTWSHGDHPAARVLADRNRYTVVRELWRMSAPVAAVAPANAVPASADGTRVRAFRPGDEAALLDLNRAAFAHHPEQGALTAGDLADLMAQDWFDADGLFLAERTTDPATGGPLLGFHWTKIDPAEPDEGEIYVLGVHPDAQGRGLGRVLTAAGLAHLRRRGVETITLYVDADNTAAVRLYTAVGFVRADVDVLYAPATGAVGSQ</sequence>
<name>A0ABQ1NWB4_9MICC</name>
<dbReference type="HAMAP" id="MF_01698">
    <property type="entry name" value="MshD"/>
    <property type="match status" value="1"/>
</dbReference>
<evidence type="ECO:0000313" key="6">
    <source>
        <dbReference type="EMBL" id="GGC86416.1"/>
    </source>
</evidence>
<dbReference type="RefSeq" id="WP_188667342.1">
    <property type="nucleotide sequence ID" value="NZ_BMJI01000004.1"/>
</dbReference>
<comment type="subunit">
    <text evidence="4">Monomer.</text>
</comment>
<dbReference type="Gene3D" id="3.40.630.30">
    <property type="match status" value="1"/>
</dbReference>
<evidence type="ECO:0000256" key="4">
    <source>
        <dbReference type="HAMAP-Rule" id="MF_01698"/>
    </source>
</evidence>
<evidence type="ECO:0000256" key="2">
    <source>
        <dbReference type="ARBA" id="ARBA00022737"/>
    </source>
</evidence>
<gene>
    <name evidence="4 6" type="primary">mshD</name>
    <name evidence="6" type="ORF">GCM10011512_11680</name>
</gene>
<feature type="binding site" evidence="4">
    <location>
        <position position="242"/>
    </location>
    <ligand>
        <name>1D-myo-inositol 2-(L-cysteinylamino)-2-deoxy-alpha-D-glucopyranoside</name>
        <dbReference type="ChEBI" id="CHEBI:58887"/>
    </ligand>
</feature>
<dbReference type="EC" id="2.3.1.189" evidence="4"/>
<feature type="binding site" evidence="4">
    <location>
        <begin position="92"/>
        <end position="94"/>
    </location>
    <ligand>
        <name>acetyl-CoA</name>
        <dbReference type="ChEBI" id="CHEBI:57288"/>
        <label>1</label>
    </ligand>
</feature>
<dbReference type="SUPFAM" id="SSF55729">
    <property type="entry name" value="Acyl-CoA N-acyltransferases (Nat)"/>
    <property type="match status" value="2"/>
</dbReference>
<comment type="caution">
    <text evidence="6">The sequence shown here is derived from an EMBL/GenBank/DDBJ whole genome shotgun (WGS) entry which is preliminary data.</text>
</comment>
<proteinExistence type="inferred from homology"/>
<keyword evidence="3 4" id="KW-0012">Acyltransferase</keyword>
<protein>
    <recommendedName>
        <fullName evidence="4">Mycothiol acetyltransferase</fullName>
        <shortName evidence="4">MSH acetyltransferase</shortName>
        <ecNumber evidence="4">2.3.1.189</ecNumber>
    </recommendedName>
    <alternativeName>
        <fullName evidence="4">Mycothiol synthase</fullName>
    </alternativeName>
</protein>
<accession>A0ABQ1NWB4</accession>
<evidence type="ECO:0000256" key="1">
    <source>
        <dbReference type="ARBA" id="ARBA00022679"/>
    </source>
</evidence>
<feature type="binding site" evidence="4">
    <location>
        <begin position="295"/>
        <end position="300"/>
    </location>
    <ligand>
        <name>acetyl-CoA</name>
        <dbReference type="ChEBI" id="CHEBI:57288"/>
        <label>2</label>
    </ligand>
</feature>
<evidence type="ECO:0000313" key="7">
    <source>
        <dbReference type="Proteomes" id="UP000597761"/>
    </source>
</evidence>
<feature type="binding site" evidence="4">
    <location>
        <position position="290"/>
    </location>
    <ligand>
        <name>1D-myo-inositol 2-(L-cysteinylamino)-2-deoxy-alpha-D-glucopyranoside</name>
        <dbReference type="ChEBI" id="CHEBI:58887"/>
    </ligand>
</feature>
<dbReference type="PANTHER" id="PTHR43877">
    <property type="entry name" value="AMINOALKYLPHOSPHONATE N-ACETYLTRANSFERASE-RELATED-RELATED"/>
    <property type="match status" value="1"/>
</dbReference>
<dbReference type="PROSITE" id="PS51186">
    <property type="entry name" value="GNAT"/>
    <property type="match status" value="1"/>
</dbReference>
<comment type="function">
    <text evidence="4">Catalyzes the transfer of acetyl from acetyl-CoA to desacetylmycothiol (Cys-GlcN-Ins) to form mycothiol.</text>
</comment>
<dbReference type="InterPro" id="IPR000182">
    <property type="entry name" value="GNAT_dom"/>
</dbReference>
<reference evidence="7" key="1">
    <citation type="journal article" date="2019" name="Int. J. Syst. Evol. Microbiol.">
        <title>The Global Catalogue of Microorganisms (GCM) 10K type strain sequencing project: providing services to taxonomists for standard genome sequencing and annotation.</title>
        <authorList>
            <consortium name="The Broad Institute Genomics Platform"/>
            <consortium name="The Broad Institute Genome Sequencing Center for Infectious Disease"/>
            <person name="Wu L."/>
            <person name="Ma J."/>
        </authorList>
    </citation>
    <scope>NUCLEOTIDE SEQUENCE [LARGE SCALE GENOMIC DNA]</scope>
    <source>
        <strain evidence="7">CGMCC 1.15480</strain>
    </source>
</reference>
<dbReference type="InterPro" id="IPR016181">
    <property type="entry name" value="Acyl_CoA_acyltransferase"/>
</dbReference>
<keyword evidence="7" id="KW-1185">Reference proteome</keyword>
<keyword evidence="1 4" id="KW-0808">Transferase</keyword>
<dbReference type="InterPro" id="IPR017813">
    <property type="entry name" value="Mycothiol_AcTrfase"/>
</dbReference>
<feature type="binding site" evidence="4">
    <location>
        <begin position="256"/>
        <end position="258"/>
    </location>
    <ligand>
        <name>acetyl-CoA</name>
        <dbReference type="ChEBI" id="CHEBI:57288"/>
        <label>2</label>
    </ligand>
</feature>
<comment type="catalytic activity">
    <reaction evidence="4">
        <text>1D-myo-inositol 2-(L-cysteinylamino)-2-deoxy-alpha-D-glucopyranoside + acetyl-CoA = mycothiol + CoA + H(+)</text>
        <dbReference type="Rhea" id="RHEA:26172"/>
        <dbReference type="ChEBI" id="CHEBI:15378"/>
        <dbReference type="ChEBI" id="CHEBI:16768"/>
        <dbReference type="ChEBI" id="CHEBI:57287"/>
        <dbReference type="ChEBI" id="CHEBI:57288"/>
        <dbReference type="ChEBI" id="CHEBI:58887"/>
        <dbReference type="EC" id="2.3.1.189"/>
    </reaction>
</comment>